<name>A0AAN2C956_UNVUL</name>
<feature type="signal peptide" evidence="2">
    <location>
        <begin position="1"/>
        <end position="21"/>
    </location>
</feature>
<dbReference type="SMART" id="SM00028">
    <property type="entry name" value="TPR"/>
    <property type="match status" value="3"/>
</dbReference>
<dbReference type="SUPFAM" id="SSF48452">
    <property type="entry name" value="TPR-like"/>
    <property type="match status" value="1"/>
</dbReference>
<dbReference type="InterPro" id="IPR011990">
    <property type="entry name" value="TPR-like_helical_dom_sf"/>
</dbReference>
<accession>A0AAN2C956</accession>
<dbReference type="PROSITE" id="PS50005">
    <property type="entry name" value="TPR"/>
    <property type="match status" value="1"/>
</dbReference>
<feature type="repeat" description="TPR" evidence="1">
    <location>
        <begin position="241"/>
        <end position="274"/>
    </location>
</feature>
<dbReference type="Gene3D" id="3.40.30.10">
    <property type="entry name" value="Glutaredoxin"/>
    <property type="match status" value="1"/>
</dbReference>
<dbReference type="AlphaFoldDB" id="A0AAN2C956"/>
<dbReference type="PANTHER" id="PTHR42852">
    <property type="entry name" value="THIOL:DISULFIDE INTERCHANGE PROTEIN DSBE"/>
    <property type="match status" value="1"/>
</dbReference>
<protein>
    <recommendedName>
        <fullName evidence="3">Thioredoxin domain-containing protein</fullName>
    </recommendedName>
</protein>
<proteinExistence type="predicted"/>
<evidence type="ECO:0000256" key="2">
    <source>
        <dbReference type="SAM" id="SignalP"/>
    </source>
</evidence>
<dbReference type="InterPro" id="IPR019734">
    <property type="entry name" value="TPR_rpt"/>
</dbReference>
<dbReference type="GO" id="GO:0016491">
    <property type="term" value="F:oxidoreductase activity"/>
    <property type="evidence" value="ECO:0007669"/>
    <property type="project" value="InterPro"/>
</dbReference>
<dbReference type="InterPro" id="IPR000866">
    <property type="entry name" value="AhpC/TSA"/>
</dbReference>
<dbReference type="InterPro" id="IPR050553">
    <property type="entry name" value="Thioredoxin_ResA/DsbE_sf"/>
</dbReference>
<organism evidence="4 5">
    <name type="scientific">Vulcanimicrobium alpinum</name>
    <dbReference type="NCBI Taxonomy" id="3016050"/>
    <lineage>
        <taxon>Bacteria</taxon>
        <taxon>Bacillati</taxon>
        <taxon>Vulcanimicrobiota</taxon>
        <taxon>Vulcanimicrobiia</taxon>
        <taxon>Vulcanimicrobiales</taxon>
        <taxon>Vulcanimicrobiaceae</taxon>
        <taxon>Vulcanimicrobium</taxon>
    </lineage>
</organism>
<feature type="chain" id="PRO_5042903266" description="Thioredoxin domain-containing protein" evidence="2">
    <location>
        <begin position="22"/>
        <end position="521"/>
    </location>
</feature>
<dbReference type="GO" id="GO:0006950">
    <property type="term" value="P:response to stress"/>
    <property type="evidence" value="ECO:0007669"/>
    <property type="project" value="UniProtKB-ARBA"/>
</dbReference>
<reference evidence="4 5" key="1">
    <citation type="journal article" date="2022" name="ISME Commun">
        <title>Vulcanimicrobium alpinus gen. nov. sp. nov., the first cultivated representative of the candidate phylum 'Eremiobacterota', is a metabolically versatile aerobic anoxygenic phototroph.</title>
        <authorList>
            <person name="Yabe S."/>
            <person name="Muto K."/>
            <person name="Abe K."/>
            <person name="Yokota A."/>
            <person name="Staudigel H."/>
            <person name="Tebo B.M."/>
        </authorList>
    </citation>
    <scope>NUCLEOTIDE SEQUENCE [LARGE SCALE GENOMIC DNA]</scope>
    <source>
        <strain evidence="4 5">WC8-2</strain>
    </source>
</reference>
<evidence type="ECO:0000313" key="5">
    <source>
        <dbReference type="Proteomes" id="UP001317532"/>
    </source>
</evidence>
<dbReference type="InterPro" id="IPR036249">
    <property type="entry name" value="Thioredoxin-like_sf"/>
</dbReference>
<dbReference type="GO" id="GO:0016209">
    <property type="term" value="F:antioxidant activity"/>
    <property type="evidence" value="ECO:0007669"/>
    <property type="project" value="InterPro"/>
</dbReference>
<evidence type="ECO:0000256" key="1">
    <source>
        <dbReference type="PROSITE-ProRule" id="PRU00339"/>
    </source>
</evidence>
<gene>
    <name evidence="4" type="ORF">WPS_09140</name>
</gene>
<dbReference type="KEGG" id="vab:WPS_09140"/>
<keyword evidence="2" id="KW-0732">Signal</keyword>
<feature type="domain" description="Thioredoxin" evidence="3">
    <location>
        <begin position="18"/>
        <end position="157"/>
    </location>
</feature>
<dbReference type="Pfam" id="PF00578">
    <property type="entry name" value="AhpC-TSA"/>
    <property type="match status" value="1"/>
</dbReference>
<dbReference type="EMBL" id="AP025523">
    <property type="protein sequence ID" value="BDE05638.1"/>
    <property type="molecule type" value="Genomic_DNA"/>
</dbReference>
<dbReference type="PANTHER" id="PTHR42852:SF13">
    <property type="entry name" value="PROTEIN DIPZ"/>
    <property type="match status" value="1"/>
</dbReference>
<evidence type="ECO:0000313" key="4">
    <source>
        <dbReference type="EMBL" id="BDE05638.1"/>
    </source>
</evidence>
<dbReference type="SUPFAM" id="SSF52833">
    <property type="entry name" value="Thioredoxin-like"/>
    <property type="match status" value="1"/>
</dbReference>
<dbReference type="Gene3D" id="1.25.40.10">
    <property type="entry name" value="Tetratricopeptide repeat domain"/>
    <property type="match status" value="1"/>
</dbReference>
<sequence length="521" mass="54455">MSVLIAAAVASALALSGPQVGAPAPEFHLTTLDGRSVSLASYRGKTLVVNDWATWCPPCREETSDLIASAKSLSARGDVAFLGVDSTETAPIVRAFVASKAVPYPQAIDDAHGFQHAYDIRAFPTTIVIGPDGMLRARYVGNITPAVLGGFVADARAGRDGVLASAAQRRVDALLAPSAFTFTGDAAALRATAAKVASAMEKAEAVDGDTDYLRTQAEENALRDKLAAAFAPVATEDRDRAVVARLQGDAAVAREQWDDAIAAYRRGLALSPNDADLAGGYAEALRGKGEYGAAADAYARLAELAPSVDAYVSLGEADAHARRFADGSVAYAQAIGRARAAVAASPKDAKAIRKLAWAYLYQGRLYALAGDRARARASFAQTSAWASRLPKNDTRYAMYLEEAQEATVAFDAAHHGGKTTVSLAPWTGPDLPGSAASTFKYRLVVAGAPGKTVALNATGLPKRWIASFCSDRLCTPFRTTIALPDSGVKVVEFTVVPRTPAATSPFVGVEADGAHAAVQVR</sequence>
<keyword evidence="5" id="KW-1185">Reference proteome</keyword>
<evidence type="ECO:0000259" key="3">
    <source>
        <dbReference type="PROSITE" id="PS51352"/>
    </source>
</evidence>
<dbReference type="PROSITE" id="PS51352">
    <property type="entry name" value="THIOREDOXIN_2"/>
    <property type="match status" value="1"/>
</dbReference>
<dbReference type="RefSeq" id="WP_317996665.1">
    <property type="nucleotide sequence ID" value="NZ_AP025523.1"/>
</dbReference>
<dbReference type="InterPro" id="IPR013766">
    <property type="entry name" value="Thioredoxin_domain"/>
</dbReference>
<dbReference type="Proteomes" id="UP001317532">
    <property type="component" value="Chromosome"/>
</dbReference>
<dbReference type="CDD" id="cd02966">
    <property type="entry name" value="TlpA_like_family"/>
    <property type="match status" value="1"/>
</dbReference>
<keyword evidence="1" id="KW-0802">TPR repeat</keyword>